<reference evidence="1" key="1">
    <citation type="submission" date="2019-06" db="EMBL/GenBank/DDBJ databases">
        <title>Complete genome sequence of Methylogaea oryzae strain JCM16910.</title>
        <authorList>
            <person name="Asakawa S."/>
        </authorList>
    </citation>
    <scope>NUCLEOTIDE SEQUENCE</scope>
    <source>
        <strain evidence="1">E10</strain>
    </source>
</reference>
<dbReference type="AlphaFoldDB" id="A0A8D5AML3"/>
<name>A0A8D5AML3_9GAMM</name>
<proteinExistence type="predicted"/>
<evidence type="ECO:0008006" key="3">
    <source>
        <dbReference type="Google" id="ProtNLM"/>
    </source>
</evidence>
<dbReference type="Proteomes" id="UP000824988">
    <property type="component" value="Chromosome"/>
</dbReference>
<keyword evidence="2" id="KW-1185">Reference proteome</keyword>
<gene>
    <name evidence="1" type="ORF">MoryE10_18110</name>
</gene>
<accession>A0A8D5AML3</accession>
<evidence type="ECO:0000313" key="1">
    <source>
        <dbReference type="EMBL" id="BBL71205.1"/>
    </source>
</evidence>
<dbReference type="InterPro" id="IPR009883">
    <property type="entry name" value="YgfX"/>
</dbReference>
<evidence type="ECO:0000313" key="2">
    <source>
        <dbReference type="Proteomes" id="UP000824988"/>
    </source>
</evidence>
<protein>
    <recommendedName>
        <fullName evidence="3">Toxin CptA</fullName>
    </recommendedName>
</protein>
<dbReference type="EMBL" id="AP019782">
    <property type="protein sequence ID" value="BBL71205.1"/>
    <property type="molecule type" value="Genomic_DNA"/>
</dbReference>
<organism evidence="1 2">
    <name type="scientific">Methylogaea oryzae</name>
    <dbReference type="NCBI Taxonomy" id="1295382"/>
    <lineage>
        <taxon>Bacteria</taxon>
        <taxon>Pseudomonadati</taxon>
        <taxon>Pseudomonadota</taxon>
        <taxon>Gammaproteobacteria</taxon>
        <taxon>Methylococcales</taxon>
        <taxon>Methylococcaceae</taxon>
        <taxon>Methylogaea</taxon>
    </lineage>
</organism>
<dbReference type="Pfam" id="PF07254">
    <property type="entry name" value="Cpta_toxin"/>
    <property type="match status" value="1"/>
</dbReference>
<dbReference type="KEGG" id="moz:MoryE10_18110"/>
<sequence length="122" mass="13075">MGLLYGLSVFAVVASPLPWWLRAFVAAAVLVGAALTPTASVTRLRVGENGGWTLWRADQEETGLTLLPSTVATSWLILLHFRDGAGRFRAVPLLPDSLPPDGFRRLTVRLRIAPPGEAADGT</sequence>